<accession>A0A5P6VUR0</accession>
<sequence length="351" mass="39707">MSEKVTIQDIADALGLSRNTVSKAINNTGILADSTREKILQKAVEMGYKQFSYIASMPNSSIMTEQPPKACGEIAVMIGGVVDRSHFATTMLDKFQMEISSLGYSMTMHRISDDNRKKKQLPITFISDNTKGILCVELFDYEYIKMLTELGIPVLMADGPIESFSKPLDVDMLLMNNTNCIFEIIEKLKDKGITKVGFVGEKFHCRSFFERYSAFRDAMYMCELPINEDYNLTNVHAHDIEYPGYLFKSLKKMKEMPELFICANDFVAIDLLQGLKKLNIECPKDVLICGFDDSPESRFITPALTTCHIHSQILGFSAAQLLISRINQPDLNYRTLYAETDLLIRESTAIK</sequence>
<dbReference type="SUPFAM" id="SSF53822">
    <property type="entry name" value="Periplasmic binding protein-like I"/>
    <property type="match status" value="1"/>
</dbReference>
<dbReference type="InterPro" id="IPR000843">
    <property type="entry name" value="HTH_LacI"/>
</dbReference>
<evidence type="ECO:0000256" key="3">
    <source>
        <dbReference type="ARBA" id="ARBA00023125"/>
    </source>
</evidence>
<organism evidence="6 7">
    <name type="scientific">Pseudobutyrivibrio xylanivorans</name>
    <dbReference type="NCBI Taxonomy" id="185007"/>
    <lineage>
        <taxon>Bacteria</taxon>
        <taxon>Bacillati</taxon>
        <taxon>Bacillota</taxon>
        <taxon>Clostridia</taxon>
        <taxon>Lachnospirales</taxon>
        <taxon>Lachnospiraceae</taxon>
        <taxon>Pseudobutyrivibrio</taxon>
    </lineage>
</organism>
<dbReference type="InterPro" id="IPR046335">
    <property type="entry name" value="LacI/GalR-like_sensor"/>
</dbReference>
<dbReference type="GO" id="GO:0003700">
    <property type="term" value="F:DNA-binding transcription factor activity"/>
    <property type="evidence" value="ECO:0007669"/>
    <property type="project" value="TreeGrafter"/>
</dbReference>
<evidence type="ECO:0000313" key="7">
    <source>
        <dbReference type="Proteomes" id="UP000327030"/>
    </source>
</evidence>
<reference evidence="7" key="1">
    <citation type="submission" date="2019-08" db="EMBL/GenBank/DDBJ databases">
        <title>Complete Genome Sequence of the Polysaccharide-Degrading Rumen Bacterium Pseudobutyrivibrio xylanivorans MA3014.</title>
        <authorList>
            <person name="Palevich N."/>
            <person name="Maclean P.H."/>
            <person name="Kelly W.J."/>
            <person name="Leahy S.C."/>
            <person name="Rakonjac J."/>
            <person name="Attwood G.T."/>
        </authorList>
    </citation>
    <scope>NUCLEOTIDE SEQUENCE [LARGE SCALE GENOMIC DNA]</scope>
    <source>
        <strain evidence="7">MA3014</strain>
    </source>
</reference>
<dbReference type="InterPro" id="IPR028082">
    <property type="entry name" value="Peripla_BP_I"/>
</dbReference>
<dbReference type="Pfam" id="PF00356">
    <property type="entry name" value="LacI"/>
    <property type="match status" value="1"/>
</dbReference>
<evidence type="ECO:0000256" key="1">
    <source>
        <dbReference type="ARBA" id="ARBA00022491"/>
    </source>
</evidence>
<dbReference type="AlphaFoldDB" id="A0A5P6VUR0"/>
<dbReference type="InterPro" id="IPR010982">
    <property type="entry name" value="Lambda_DNA-bd_dom_sf"/>
</dbReference>
<evidence type="ECO:0000259" key="5">
    <source>
        <dbReference type="PROSITE" id="PS50932"/>
    </source>
</evidence>
<keyword evidence="2" id="KW-0805">Transcription regulation</keyword>
<evidence type="ECO:0000313" key="6">
    <source>
        <dbReference type="EMBL" id="QFJ54541.1"/>
    </source>
</evidence>
<dbReference type="SMART" id="SM00354">
    <property type="entry name" value="HTH_LACI"/>
    <property type="match status" value="1"/>
</dbReference>
<evidence type="ECO:0000256" key="4">
    <source>
        <dbReference type="ARBA" id="ARBA00023163"/>
    </source>
</evidence>
<dbReference type="SUPFAM" id="SSF47413">
    <property type="entry name" value="lambda repressor-like DNA-binding domains"/>
    <property type="match status" value="1"/>
</dbReference>
<dbReference type="Pfam" id="PF13377">
    <property type="entry name" value="Peripla_BP_3"/>
    <property type="match status" value="1"/>
</dbReference>
<feature type="domain" description="HTH lacI-type" evidence="5">
    <location>
        <begin position="5"/>
        <end position="49"/>
    </location>
</feature>
<dbReference type="Gene3D" id="1.10.260.40">
    <property type="entry name" value="lambda repressor-like DNA-binding domains"/>
    <property type="match status" value="1"/>
</dbReference>
<protein>
    <submittedName>
        <fullName evidence="6">LacI family transcriptional regulator</fullName>
    </submittedName>
</protein>
<dbReference type="PANTHER" id="PTHR30146">
    <property type="entry name" value="LACI-RELATED TRANSCRIPTIONAL REPRESSOR"/>
    <property type="match status" value="1"/>
</dbReference>
<evidence type="ECO:0000256" key="2">
    <source>
        <dbReference type="ARBA" id="ARBA00023015"/>
    </source>
</evidence>
<keyword evidence="3" id="KW-0238">DNA-binding</keyword>
<dbReference type="RefSeq" id="WP_151623028.1">
    <property type="nucleotide sequence ID" value="NZ_CP043028.1"/>
</dbReference>
<dbReference type="PANTHER" id="PTHR30146:SF148">
    <property type="entry name" value="HTH-TYPE TRANSCRIPTIONAL REPRESSOR PURR-RELATED"/>
    <property type="match status" value="1"/>
</dbReference>
<dbReference type="Proteomes" id="UP000327030">
    <property type="component" value="Chromosome 1"/>
</dbReference>
<dbReference type="Gene3D" id="3.40.50.2300">
    <property type="match status" value="2"/>
</dbReference>
<keyword evidence="4" id="KW-0804">Transcription</keyword>
<gene>
    <name evidence="6" type="ORF">FXF36_06580</name>
</gene>
<dbReference type="PROSITE" id="PS50932">
    <property type="entry name" value="HTH_LACI_2"/>
    <property type="match status" value="1"/>
</dbReference>
<dbReference type="GO" id="GO:0000976">
    <property type="term" value="F:transcription cis-regulatory region binding"/>
    <property type="evidence" value="ECO:0007669"/>
    <property type="project" value="TreeGrafter"/>
</dbReference>
<dbReference type="CDD" id="cd01392">
    <property type="entry name" value="HTH_LacI"/>
    <property type="match status" value="1"/>
</dbReference>
<dbReference type="KEGG" id="pxv:FXF36_06580"/>
<dbReference type="OrthoDB" id="2026446at2"/>
<dbReference type="EMBL" id="CP043028">
    <property type="protein sequence ID" value="QFJ54541.1"/>
    <property type="molecule type" value="Genomic_DNA"/>
</dbReference>
<name>A0A5P6VUR0_PSEXY</name>
<proteinExistence type="predicted"/>
<keyword evidence="1" id="KW-0678">Repressor</keyword>